<protein>
    <submittedName>
        <fullName evidence="2">Uncharacterized protein</fullName>
    </submittedName>
</protein>
<proteinExistence type="predicted"/>
<keyword evidence="1" id="KW-1133">Transmembrane helix</keyword>
<dbReference type="Proteomes" id="UP001065549">
    <property type="component" value="Unassembled WGS sequence"/>
</dbReference>
<feature type="transmembrane region" description="Helical" evidence="1">
    <location>
        <begin position="12"/>
        <end position="31"/>
    </location>
</feature>
<gene>
    <name evidence="2" type="ORF">OBO34_06400</name>
</gene>
<evidence type="ECO:0000313" key="2">
    <source>
        <dbReference type="EMBL" id="MCU7377981.1"/>
    </source>
</evidence>
<accession>A0A9J6QQ42</accession>
<comment type="caution">
    <text evidence="2">The sequence shown here is derived from an EMBL/GenBank/DDBJ whole genome shotgun (WGS) entry which is preliminary data.</text>
</comment>
<dbReference type="AlphaFoldDB" id="A0A9J6QQ42"/>
<name>A0A9J6QQ42_9FIRM</name>
<sequence length="289" mass="33322">MFYKTGRGRTVLLMGICIVLLFVGILIFFSMQRAAIISKIPIVQGDTQALDIPTWETVLENINTDQGPAVFNFKDKAVISNGKYGFRKKVTYTKETNIWMEIYGSDQIQCKDVRAGVYQDKDLSQPVEETLFVDWGDESYAEAELGIPREISDERDGVIMVPPGTYYIGLFTSNPKDHMQIEYQSWRSDILPEYEVPAGKDFYFFTEGGKRETYLKLKPQTSMMTVQLSVDSADIQLCDYRKRGLSKEIKMENGRYDCKFEVDPNQTYYLKVYNVTILKETLPYSIIYQ</sequence>
<keyword evidence="1" id="KW-0812">Transmembrane</keyword>
<evidence type="ECO:0000313" key="3">
    <source>
        <dbReference type="Proteomes" id="UP001065549"/>
    </source>
</evidence>
<keyword evidence="3" id="KW-1185">Reference proteome</keyword>
<dbReference type="RefSeq" id="WP_148395255.1">
    <property type="nucleotide sequence ID" value="NZ_JAJAGH010000006.1"/>
</dbReference>
<reference evidence="2" key="1">
    <citation type="submission" date="2022-09" db="EMBL/GenBank/DDBJ databases">
        <title>Culturomic study of gut microbiota in children with autism spectrum disorder.</title>
        <authorList>
            <person name="Efimov B.A."/>
            <person name="Chaplin A.V."/>
            <person name="Sokolova S.R."/>
            <person name="Pikina A.P."/>
            <person name="Korzhanova M."/>
            <person name="Belova V."/>
            <person name="Korostin D."/>
        </authorList>
    </citation>
    <scope>NUCLEOTIDE SEQUENCE</scope>
    <source>
        <strain evidence="2">ASD5510</strain>
    </source>
</reference>
<dbReference type="EMBL" id="JAOSHN010000002">
    <property type="protein sequence ID" value="MCU7377981.1"/>
    <property type="molecule type" value="Genomic_DNA"/>
</dbReference>
<keyword evidence="1" id="KW-0472">Membrane</keyword>
<organism evidence="2 3">
    <name type="scientific">Hominibacterium faecale</name>
    <dbReference type="NCBI Taxonomy" id="2839743"/>
    <lineage>
        <taxon>Bacteria</taxon>
        <taxon>Bacillati</taxon>
        <taxon>Bacillota</taxon>
        <taxon>Clostridia</taxon>
        <taxon>Peptostreptococcales</taxon>
        <taxon>Anaerovoracaceae</taxon>
        <taxon>Hominibacterium</taxon>
    </lineage>
</organism>
<evidence type="ECO:0000256" key="1">
    <source>
        <dbReference type="SAM" id="Phobius"/>
    </source>
</evidence>